<evidence type="ECO:0000313" key="2">
    <source>
        <dbReference type="Proteomes" id="UP000789702"/>
    </source>
</evidence>
<organism evidence="1 2">
    <name type="scientific">Dentiscutata heterogama</name>
    <dbReference type="NCBI Taxonomy" id="1316150"/>
    <lineage>
        <taxon>Eukaryota</taxon>
        <taxon>Fungi</taxon>
        <taxon>Fungi incertae sedis</taxon>
        <taxon>Mucoromycota</taxon>
        <taxon>Glomeromycotina</taxon>
        <taxon>Glomeromycetes</taxon>
        <taxon>Diversisporales</taxon>
        <taxon>Gigasporaceae</taxon>
        <taxon>Dentiscutata</taxon>
    </lineage>
</organism>
<reference evidence="1" key="1">
    <citation type="submission" date="2021-06" db="EMBL/GenBank/DDBJ databases">
        <authorList>
            <person name="Kallberg Y."/>
            <person name="Tangrot J."/>
            <person name="Rosling A."/>
        </authorList>
    </citation>
    <scope>NUCLEOTIDE SEQUENCE</scope>
    <source>
        <strain evidence="1">IL203A</strain>
    </source>
</reference>
<accession>A0ACA9KVE7</accession>
<keyword evidence="2" id="KW-1185">Reference proteome</keyword>
<proteinExistence type="predicted"/>
<name>A0ACA9KVE7_9GLOM</name>
<sequence length="127" mass="14339">MEGRNPEACEACRHRKRKCYEEYQNETMITICQRSFISSVCFEADMTIFEIIRSTFTDASNCVTEISLYVLRNNLHSGNIGSSSSSATQSTSYTNLLEGHQSLNNIPQLNCSDGEILRGEKQNPYPI</sequence>
<dbReference type="Proteomes" id="UP000789702">
    <property type="component" value="Unassembled WGS sequence"/>
</dbReference>
<dbReference type="EMBL" id="CAJVPU010002119">
    <property type="protein sequence ID" value="CAG8495369.1"/>
    <property type="molecule type" value="Genomic_DNA"/>
</dbReference>
<gene>
    <name evidence="1" type="ORF">DHETER_LOCUS2752</name>
</gene>
<evidence type="ECO:0000313" key="1">
    <source>
        <dbReference type="EMBL" id="CAG8495369.1"/>
    </source>
</evidence>
<comment type="caution">
    <text evidence="1">The sequence shown here is derived from an EMBL/GenBank/DDBJ whole genome shotgun (WGS) entry which is preliminary data.</text>
</comment>
<protein>
    <submittedName>
        <fullName evidence="1">1440_t:CDS:1</fullName>
    </submittedName>
</protein>